<comment type="catalytic activity">
    <reaction evidence="4">
        <text>UTP + H2O = UMP + diphosphate + H(+)</text>
        <dbReference type="Rhea" id="RHEA:29395"/>
        <dbReference type="ChEBI" id="CHEBI:15377"/>
        <dbReference type="ChEBI" id="CHEBI:15378"/>
        <dbReference type="ChEBI" id="CHEBI:33019"/>
        <dbReference type="ChEBI" id="CHEBI:46398"/>
        <dbReference type="ChEBI" id="CHEBI:57865"/>
        <dbReference type="EC" id="3.6.1.9"/>
    </reaction>
</comment>
<dbReference type="Pfam" id="PF02545">
    <property type="entry name" value="Maf"/>
    <property type="match status" value="1"/>
</dbReference>
<evidence type="ECO:0000256" key="2">
    <source>
        <dbReference type="ARBA" id="ARBA00022801"/>
    </source>
</evidence>
<evidence type="ECO:0000256" key="1">
    <source>
        <dbReference type="ARBA" id="ARBA00001968"/>
    </source>
</evidence>
<dbReference type="PANTHER" id="PTHR43213">
    <property type="entry name" value="BIFUNCTIONAL DTTP/UTP PYROPHOSPHATASE/METHYLTRANSFERASE PROTEIN-RELATED"/>
    <property type="match status" value="1"/>
</dbReference>
<dbReference type="Proteomes" id="UP000218627">
    <property type="component" value="Unassembled WGS sequence"/>
</dbReference>
<dbReference type="SUPFAM" id="SSF52972">
    <property type="entry name" value="ITPase-like"/>
    <property type="match status" value="1"/>
</dbReference>
<comment type="similarity">
    <text evidence="4">Belongs to the Maf family. YhdE subfamily.</text>
</comment>
<dbReference type="HAMAP" id="MF_00528">
    <property type="entry name" value="Maf"/>
    <property type="match status" value="1"/>
</dbReference>
<keyword evidence="2 4" id="KW-0378">Hydrolase</keyword>
<dbReference type="InterPro" id="IPR003697">
    <property type="entry name" value="Maf-like"/>
</dbReference>
<organism evidence="5 6">
    <name type="scientific">Hydrogenobacter hydrogenophilus</name>
    <dbReference type="NCBI Taxonomy" id="35835"/>
    <lineage>
        <taxon>Bacteria</taxon>
        <taxon>Pseudomonadati</taxon>
        <taxon>Aquificota</taxon>
        <taxon>Aquificia</taxon>
        <taxon>Aquificales</taxon>
        <taxon>Aquificaceae</taxon>
        <taxon>Hydrogenobacter</taxon>
    </lineage>
</organism>
<comment type="cofactor">
    <cofactor evidence="1 4">
        <name>a divalent metal cation</name>
        <dbReference type="ChEBI" id="CHEBI:60240"/>
    </cofactor>
</comment>
<gene>
    <name evidence="5" type="ORF">SAMN06265353_1466</name>
</gene>
<dbReference type="NCBIfam" id="TIGR00172">
    <property type="entry name" value="maf"/>
    <property type="match status" value="1"/>
</dbReference>
<keyword evidence="6" id="KW-1185">Reference proteome</keyword>
<dbReference type="EMBL" id="OBEN01000009">
    <property type="protein sequence ID" value="SNZ15840.1"/>
    <property type="molecule type" value="Genomic_DNA"/>
</dbReference>
<comment type="catalytic activity">
    <reaction evidence="4">
        <text>dTTP + H2O = dTMP + diphosphate + H(+)</text>
        <dbReference type="Rhea" id="RHEA:28534"/>
        <dbReference type="ChEBI" id="CHEBI:15377"/>
        <dbReference type="ChEBI" id="CHEBI:15378"/>
        <dbReference type="ChEBI" id="CHEBI:33019"/>
        <dbReference type="ChEBI" id="CHEBI:37568"/>
        <dbReference type="ChEBI" id="CHEBI:63528"/>
        <dbReference type="EC" id="3.6.1.9"/>
    </reaction>
</comment>
<feature type="active site" description="Proton acceptor" evidence="4">
    <location>
        <position position="68"/>
    </location>
</feature>
<dbReference type="PIRSF" id="PIRSF006305">
    <property type="entry name" value="Maf"/>
    <property type="match status" value="1"/>
</dbReference>
<dbReference type="InterPro" id="IPR029001">
    <property type="entry name" value="ITPase-like_fam"/>
</dbReference>
<dbReference type="CDD" id="cd00555">
    <property type="entry name" value="Maf"/>
    <property type="match status" value="1"/>
</dbReference>
<accession>A0A285P2A0</accession>
<dbReference type="OrthoDB" id="9807767at2"/>
<comment type="caution">
    <text evidence="4">Lacks conserved residue(s) required for the propagation of feature annotation.</text>
</comment>
<comment type="function">
    <text evidence="4">Nucleoside triphosphate pyrophosphatase that hydrolyzes dTTP and UTP. May have a dual role in cell division arrest and in preventing the incorporation of modified nucleotides into cellular nucleic acids.</text>
</comment>
<dbReference type="PANTHER" id="PTHR43213:SF5">
    <property type="entry name" value="BIFUNCTIONAL DTTP_UTP PYROPHOSPHATASE_METHYLTRANSFERASE PROTEIN-RELATED"/>
    <property type="match status" value="1"/>
</dbReference>
<dbReference type="Gene3D" id="3.90.950.10">
    <property type="match status" value="1"/>
</dbReference>
<reference evidence="6" key="1">
    <citation type="submission" date="2017-09" db="EMBL/GenBank/DDBJ databases">
        <authorList>
            <person name="Varghese N."/>
            <person name="Submissions S."/>
        </authorList>
    </citation>
    <scope>NUCLEOTIDE SEQUENCE [LARGE SCALE GENOMIC DNA]</scope>
    <source>
        <strain evidence="6">DSM 2913</strain>
    </source>
</reference>
<feature type="site" description="Important for substrate specificity" evidence="4">
    <location>
        <position position="12"/>
    </location>
</feature>
<dbReference type="GO" id="GO:0036221">
    <property type="term" value="F:UTP diphosphatase activity"/>
    <property type="evidence" value="ECO:0007669"/>
    <property type="project" value="RHEA"/>
</dbReference>
<proteinExistence type="inferred from homology"/>
<protein>
    <recommendedName>
        <fullName evidence="4">dTTP/UTP pyrophosphatase</fullName>
        <shortName evidence="4">dTTPase/UTPase</shortName>
        <ecNumber evidence="4">3.6.1.9</ecNumber>
    </recommendedName>
    <alternativeName>
        <fullName evidence="4">Nucleoside triphosphate pyrophosphatase</fullName>
    </alternativeName>
    <alternativeName>
        <fullName evidence="4">Nucleotide pyrophosphatase</fullName>
        <shortName evidence="4">Nucleotide PPase</shortName>
    </alternativeName>
</protein>
<feature type="site" description="Important for substrate specificity" evidence="4">
    <location>
        <position position="151"/>
    </location>
</feature>
<evidence type="ECO:0000313" key="6">
    <source>
        <dbReference type="Proteomes" id="UP000218627"/>
    </source>
</evidence>
<evidence type="ECO:0000256" key="4">
    <source>
        <dbReference type="HAMAP-Rule" id="MF_00528"/>
    </source>
</evidence>
<dbReference type="RefSeq" id="WP_096602901.1">
    <property type="nucleotide sequence ID" value="NZ_OBEN01000009.1"/>
</dbReference>
<dbReference type="GO" id="GO:0036218">
    <property type="term" value="F:dTTP diphosphatase activity"/>
    <property type="evidence" value="ECO:0007669"/>
    <property type="project" value="RHEA"/>
</dbReference>
<evidence type="ECO:0000256" key="3">
    <source>
        <dbReference type="ARBA" id="ARBA00023080"/>
    </source>
</evidence>
<dbReference type="EC" id="3.6.1.9" evidence="4"/>
<name>A0A285P2A0_9AQUI</name>
<dbReference type="GO" id="GO:0005737">
    <property type="term" value="C:cytoplasm"/>
    <property type="evidence" value="ECO:0007669"/>
    <property type="project" value="UniProtKB-SubCell"/>
</dbReference>
<keyword evidence="4" id="KW-0963">Cytoplasm</keyword>
<dbReference type="AlphaFoldDB" id="A0A285P2A0"/>
<keyword evidence="3 4" id="KW-0546">Nucleotide metabolism</keyword>
<feature type="site" description="Important for substrate specificity" evidence="4">
    <location>
        <position position="69"/>
    </location>
</feature>
<comment type="subcellular location">
    <subcellularLocation>
        <location evidence="4">Cytoplasm</location>
    </subcellularLocation>
</comment>
<sequence length="185" mass="20699">MKLLILASSSKRRVDILRMLGFKFLVIPSGVDESVSECSPILIARRLAFKKSFTVWKDYKYATVIGADTLVVADGKVLGKPKDAEQALQMLRALSGRWHSVITAVCIISTGKRIVFHDIARVKFRHIEDKELKEYIQTSEPWDKAGAYAVQGFGATFVEKIVGDFYTVMGLPVGKTYKLLKDVLD</sequence>
<dbReference type="GO" id="GO:0009117">
    <property type="term" value="P:nucleotide metabolic process"/>
    <property type="evidence" value="ECO:0007669"/>
    <property type="project" value="UniProtKB-KW"/>
</dbReference>
<evidence type="ECO:0000313" key="5">
    <source>
        <dbReference type="EMBL" id="SNZ15840.1"/>
    </source>
</evidence>